<dbReference type="SUPFAM" id="SSF51395">
    <property type="entry name" value="FMN-linked oxidoreductases"/>
    <property type="match status" value="1"/>
</dbReference>
<dbReference type="InterPro" id="IPR032886">
    <property type="entry name" value="DusC"/>
</dbReference>
<protein>
    <submittedName>
        <fullName evidence="9">tRNA-dihydrouridine(16) synthase</fullName>
    </submittedName>
</protein>
<evidence type="ECO:0000256" key="6">
    <source>
        <dbReference type="ARBA" id="ARBA00022884"/>
    </source>
</evidence>
<keyword evidence="6" id="KW-0694">RNA-binding</keyword>
<keyword evidence="3" id="KW-0288">FMN</keyword>
<dbReference type="InterPro" id="IPR035587">
    <property type="entry name" value="DUS-like_FMN-bd"/>
</dbReference>
<reference evidence="9" key="1">
    <citation type="submission" date="2018-06" db="EMBL/GenBank/DDBJ databases">
        <authorList>
            <person name="Zhirakovskaya E."/>
        </authorList>
    </citation>
    <scope>NUCLEOTIDE SEQUENCE</scope>
</reference>
<dbReference type="InterPro" id="IPR001269">
    <property type="entry name" value="DUS_fam"/>
</dbReference>
<name>A0A3B0ZJ63_9ZZZZ</name>
<evidence type="ECO:0000256" key="5">
    <source>
        <dbReference type="ARBA" id="ARBA00022857"/>
    </source>
</evidence>
<evidence type="ECO:0000256" key="4">
    <source>
        <dbReference type="ARBA" id="ARBA00022694"/>
    </source>
</evidence>
<dbReference type="GO" id="GO:0000049">
    <property type="term" value="F:tRNA binding"/>
    <property type="evidence" value="ECO:0007669"/>
    <property type="project" value="UniProtKB-KW"/>
</dbReference>
<proteinExistence type="inferred from homology"/>
<dbReference type="CDD" id="cd02801">
    <property type="entry name" value="DUS_like_FMN"/>
    <property type="match status" value="1"/>
</dbReference>
<accession>A0A3B0ZJ63</accession>
<dbReference type="InterPro" id="IPR042270">
    <property type="entry name" value="DusC_C"/>
</dbReference>
<dbReference type="PIRSF" id="PIRSF006621">
    <property type="entry name" value="Dus"/>
    <property type="match status" value="1"/>
</dbReference>
<dbReference type="Gene3D" id="3.20.20.70">
    <property type="entry name" value="Aldolase class I"/>
    <property type="match status" value="1"/>
</dbReference>
<evidence type="ECO:0000256" key="7">
    <source>
        <dbReference type="ARBA" id="ARBA00023002"/>
    </source>
</evidence>
<dbReference type="Pfam" id="PF01207">
    <property type="entry name" value="Dus"/>
    <property type="match status" value="1"/>
</dbReference>
<feature type="domain" description="DUS-like FMN-binding" evidence="8">
    <location>
        <begin position="1"/>
        <end position="287"/>
    </location>
</feature>
<dbReference type="PANTHER" id="PTHR11082:SF26">
    <property type="entry name" value="TRNA-DIHYDROURIDINE(16) SYNTHASE"/>
    <property type="match status" value="1"/>
</dbReference>
<evidence type="ECO:0000256" key="2">
    <source>
        <dbReference type="ARBA" id="ARBA00022630"/>
    </source>
</evidence>
<keyword evidence="5" id="KW-0521">NADP</keyword>
<dbReference type="EMBL" id="UOFQ01000093">
    <property type="protein sequence ID" value="VAW88293.1"/>
    <property type="molecule type" value="Genomic_DNA"/>
</dbReference>
<dbReference type="InterPro" id="IPR013785">
    <property type="entry name" value="Aldolase_TIM"/>
</dbReference>
<keyword evidence="1" id="KW-0820">tRNA-binding</keyword>
<dbReference type="GO" id="GO:0017150">
    <property type="term" value="F:tRNA dihydrouridine synthase activity"/>
    <property type="evidence" value="ECO:0007669"/>
    <property type="project" value="InterPro"/>
</dbReference>
<dbReference type="HAMAP" id="MF_02043">
    <property type="entry name" value="DusC_subfam"/>
    <property type="match status" value="1"/>
</dbReference>
<dbReference type="Gene3D" id="1.20.225.30">
    <property type="entry name" value="Dihydrouridine synthase, C-terminal recognition domain"/>
    <property type="match status" value="1"/>
</dbReference>
<evidence type="ECO:0000256" key="3">
    <source>
        <dbReference type="ARBA" id="ARBA00022643"/>
    </source>
</evidence>
<evidence type="ECO:0000313" key="9">
    <source>
        <dbReference type="EMBL" id="VAW88293.1"/>
    </source>
</evidence>
<evidence type="ECO:0000259" key="8">
    <source>
        <dbReference type="Pfam" id="PF01207"/>
    </source>
</evidence>
<keyword evidence="7" id="KW-0560">Oxidoreductase</keyword>
<organism evidence="9">
    <name type="scientific">hydrothermal vent metagenome</name>
    <dbReference type="NCBI Taxonomy" id="652676"/>
    <lineage>
        <taxon>unclassified sequences</taxon>
        <taxon>metagenomes</taxon>
        <taxon>ecological metagenomes</taxon>
    </lineage>
</organism>
<dbReference type="GO" id="GO:0050660">
    <property type="term" value="F:flavin adenine dinucleotide binding"/>
    <property type="evidence" value="ECO:0007669"/>
    <property type="project" value="InterPro"/>
</dbReference>
<keyword evidence="4" id="KW-0819">tRNA processing</keyword>
<dbReference type="AlphaFoldDB" id="A0A3B0ZJ63"/>
<gene>
    <name evidence="9" type="ORF">MNBD_GAMMA17-1376</name>
</gene>
<sequence length="323" mass="36033">MEGVIDYHMRHLLTRIGGYDHCVTEFVRISDQLLPPVVFYRICPELAHGSQTKSGTPVTLQLLGGAPHVMAENAQRAVELGAAAIDINFGCPSRFTNSKAGGAILLKEPERIYSITAAVRRAVPDEIAVSAKIRLGYETTDLAMENAKAVEAANASFITVHARTKVDGYHYPARWEWLGKINDALTIPLVANGDIHSVDEFLRCRELSNCEDFMLGRGAVIQPDLAYQISTIQSGRVVEPMQWHEVVSVIIEMAERMRAQPGMQDKKILGRIKQWLAYLKRHYPEATLLFSEIRGMKQLPKADYLLWLGSTTEKKLAGYNIEA</sequence>
<evidence type="ECO:0000256" key="1">
    <source>
        <dbReference type="ARBA" id="ARBA00022555"/>
    </source>
</evidence>
<keyword evidence="2" id="KW-0285">Flavoprotein</keyword>
<dbReference type="PANTHER" id="PTHR11082">
    <property type="entry name" value="TRNA-DIHYDROURIDINE SYNTHASE"/>
    <property type="match status" value="1"/>
</dbReference>